<dbReference type="Gene3D" id="1.10.150.20">
    <property type="entry name" value="5' to 3' exonuclease, C-terminal subdomain"/>
    <property type="match status" value="1"/>
</dbReference>
<dbReference type="InterPro" id="IPR050243">
    <property type="entry name" value="PHP_phosphatase"/>
</dbReference>
<dbReference type="RefSeq" id="WP_006980481.1">
    <property type="nucleotide sequence ID" value="NZ_ABVL01000008.1"/>
</dbReference>
<keyword evidence="3" id="KW-0548">Nucleotidyltransferase</keyword>
<dbReference type="Pfam" id="PF02811">
    <property type="entry name" value="PHP"/>
    <property type="match status" value="1"/>
</dbReference>
<dbReference type="GO" id="GO:0042578">
    <property type="term" value="F:phosphoric ester hydrolase activity"/>
    <property type="evidence" value="ECO:0007669"/>
    <property type="project" value="TreeGrafter"/>
</dbReference>
<dbReference type="SMART" id="SM00483">
    <property type="entry name" value="POLXc"/>
    <property type="match status" value="1"/>
</dbReference>
<dbReference type="InterPro" id="IPR022312">
    <property type="entry name" value="DNA_pol_X"/>
</dbReference>
<name>B4D2N1_9BACT</name>
<dbReference type="PRINTS" id="PR00870">
    <property type="entry name" value="DNAPOLXBETA"/>
</dbReference>
<keyword evidence="5" id="KW-0239">DNA-directed DNA polymerase</keyword>
<keyword evidence="11" id="KW-1185">Reference proteome</keyword>
<dbReference type="InterPro" id="IPR002054">
    <property type="entry name" value="DNA-dir_DNA_pol_X"/>
</dbReference>
<dbReference type="Pfam" id="PF14791">
    <property type="entry name" value="DNA_pol_B_thumb"/>
    <property type="match status" value="1"/>
</dbReference>
<evidence type="ECO:0000256" key="5">
    <source>
        <dbReference type="ARBA" id="ARBA00022932"/>
    </source>
</evidence>
<evidence type="ECO:0000313" key="11">
    <source>
        <dbReference type="Proteomes" id="UP000005824"/>
    </source>
</evidence>
<dbReference type="GO" id="GO:0003887">
    <property type="term" value="F:DNA-directed DNA polymerase activity"/>
    <property type="evidence" value="ECO:0007669"/>
    <property type="project" value="UniProtKB-KW"/>
</dbReference>
<feature type="domain" description="DNA-directed DNA polymerase X" evidence="9">
    <location>
        <begin position="4"/>
        <end position="321"/>
    </location>
</feature>
<dbReference type="EC" id="2.7.7.7" evidence="1"/>
<dbReference type="InterPro" id="IPR016195">
    <property type="entry name" value="Pol/histidinol_Pase-like"/>
</dbReference>
<evidence type="ECO:0000259" key="8">
    <source>
        <dbReference type="SMART" id="SM00481"/>
    </source>
</evidence>
<dbReference type="InterPro" id="IPR002008">
    <property type="entry name" value="DNA_pol_X_beta-like"/>
</dbReference>
<dbReference type="GO" id="GO:0006281">
    <property type="term" value="P:DNA repair"/>
    <property type="evidence" value="ECO:0007669"/>
    <property type="project" value="UniProtKB-KW"/>
</dbReference>
<dbReference type="InterPro" id="IPR047967">
    <property type="entry name" value="PolX_PHP"/>
</dbReference>
<keyword evidence="6" id="KW-0234">DNA repair</keyword>
<dbReference type="SMART" id="SM00481">
    <property type="entry name" value="POLIIIAc"/>
    <property type="match status" value="1"/>
</dbReference>
<dbReference type="AlphaFoldDB" id="B4D2N1"/>
<dbReference type="SUPFAM" id="SSF89550">
    <property type="entry name" value="PHP domain-like"/>
    <property type="match status" value="1"/>
</dbReference>
<keyword evidence="2" id="KW-0808">Transferase</keyword>
<feature type="domain" description="Polymerase/histidinol phosphatase N-terminal" evidence="8">
    <location>
        <begin position="345"/>
        <end position="425"/>
    </location>
</feature>
<evidence type="ECO:0000256" key="3">
    <source>
        <dbReference type="ARBA" id="ARBA00022695"/>
    </source>
</evidence>
<dbReference type="Gene3D" id="3.30.210.10">
    <property type="entry name" value="DNA polymerase, thumb domain"/>
    <property type="match status" value="1"/>
</dbReference>
<evidence type="ECO:0000256" key="7">
    <source>
        <dbReference type="ARBA" id="ARBA00049244"/>
    </source>
</evidence>
<evidence type="ECO:0000256" key="2">
    <source>
        <dbReference type="ARBA" id="ARBA00022679"/>
    </source>
</evidence>
<dbReference type="InterPro" id="IPR027421">
    <property type="entry name" value="DNA_pol_lamdba_lyase_dom_sf"/>
</dbReference>
<reference evidence="10 11" key="1">
    <citation type="journal article" date="2011" name="J. Bacteriol.">
        <title>Genome sequence of Chthoniobacter flavus Ellin428, an aerobic heterotrophic soil bacterium.</title>
        <authorList>
            <person name="Kant R."/>
            <person name="van Passel M.W."/>
            <person name="Palva A."/>
            <person name="Lucas S."/>
            <person name="Lapidus A."/>
            <person name="Glavina Del Rio T."/>
            <person name="Dalin E."/>
            <person name="Tice H."/>
            <person name="Bruce D."/>
            <person name="Goodwin L."/>
            <person name="Pitluck S."/>
            <person name="Larimer F.W."/>
            <person name="Land M.L."/>
            <person name="Hauser L."/>
            <person name="Sangwan P."/>
            <person name="de Vos W.M."/>
            <person name="Janssen P.H."/>
            <person name="Smidt H."/>
        </authorList>
    </citation>
    <scope>NUCLEOTIDE SEQUENCE [LARGE SCALE GENOMIC DNA]</scope>
    <source>
        <strain evidence="10 11">Ellin428</strain>
    </source>
</reference>
<dbReference type="SUPFAM" id="SSF81301">
    <property type="entry name" value="Nucleotidyltransferase"/>
    <property type="match status" value="1"/>
</dbReference>
<dbReference type="Gene3D" id="3.30.460.10">
    <property type="entry name" value="Beta Polymerase, domain 2"/>
    <property type="match status" value="1"/>
</dbReference>
<dbReference type="PANTHER" id="PTHR36928:SF1">
    <property type="entry name" value="PHOSPHATASE YCDX-RELATED"/>
    <property type="match status" value="1"/>
</dbReference>
<dbReference type="InterPro" id="IPR022311">
    <property type="entry name" value="PolX-like"/>
</dbReference>
<dbReference type="Gene3D" id="3.20.20.140">
    <property type="entry name" value="Metal-dependent hydrolases"/>
    <property type="match status" value="1"/>
</dbReference>
<dbReference type="InterPro" id="IPR029398">
    <property type="entry name" value="PolB_thumb"/>
</dbReference>
<evidence type="ECO:0000259" key="9">
    <source>
        <dbReference type="SMART" id="SM00483"/>
    </source>
</evidence>
<accession>B4D2N1</accession>
<dbReference type="InParanoid" id="B4D2N1"/>
<dbReference type="SUPFAM" id="SSF47802">
    <property type="entry name" value="DNA polymerase beta, N-terminal domain-like"/>
    <property type="match status" value="1"/>
</dbReference>
<dbReference type="PANTHER" id="PTHR36928">
    <property type="entry name" value="PHOSPHATASE YCDX-RELATED"/>
    <property type="match status" value="1"/>
</dbReference>
<dbReference type="GO" id="GO:0008270">
    <property type="term" value="F:zinc ion binding"/>
    <property type="evidence" value="ECO:0007669"/>
    <property type="project" value="TreeGrafter"/>
</dbReference>
<dbReference type="NCBIfam" id="NF006375">
    <property type="entry name" value="PRK08609.1"/>
    <property type="match status" value="1"/>
</dbReference>
<dbReference type="Proteomes" id="UP000005824">
    <property type="component" value="Unassembled WGS sequence"/>
</dbReference>
<dbReference type="InterPro" id="IPR004013">
    <property type="entry name" value="PHP_dom"/>
</dbReference>
<dbReference type="STRING" id="497964.CfE428DRAFT_3156"/>
<sequence length="584" mass="64697">MSALTKDQIADLLESIAQMLELKGENVFKIRAYTNAARAIETYSGDLAKAAGENRLAEISGVGKAIADKLTELIVTGHLMYYENLKAEFPPGIFEMFDLQGIGPKKIKALWEKLNVTTIAELEKACKDGRVAALSGFGKKTSDNILAAIQSRAKHAGRFRLGEIAKDAERMLEELRGLPDVLQACVAGSYRRNKEVVGDLDFIVATNSPAEVSEFFVKHEMVESVIANGATKSSVRLKSGIQADLRVIKNTEFPFALNYFTGSKEHNIIMRQRALARGWTLNEYRLGPLENSKSEPPPPIHEERDLYRALGLDYVEPELREDRGEFAAAEKHTLPDLIEKENLRGTFHNHTTASDGRNTLAEMVEAAQELGLQYLGIADHSKASFQAHGLDADRLLAQVAEIRELNKTFGGDFKIFAGSEVDITKEGALDFPDEVLAQLDYCVVSVHNVFNLTEAEMTKRIIKAIENPYVTMLGHLTGRLLLSREAYQVDHAAVIEAAAATGTIIELNANPRRLDMDWRWWPLAKEKGVKCAINPDAHSTSHLQYLHFGIGIARKGWLTRADVVNTLPLGKIEAVLQAKRNAKK</sequence>
<evidence type="ECO:0000256" key="4">
    <source>
        <dbReference type="ARBA" id="ARBA00022763"/>
    </source>
</evidence>
<organism evidence="10 11">
    <name type="scientific">Chthoniobacter flavus Ellin428</name>
    <dbReference type="NCBI Taxonomy" id="497964"/>
    <lineage>
        <taxon>Bacteria</taxon>
        <taxon>Pseudomonadati</taxon>
        <taxon>Verrucomicrobiota</taxon>
        <taxon>Spartobacteria</taxon>
        <taxon>Chthoniobacterales</taxon>
        <taxon>Chthoniobacteraceae</taxon>
        <taxon>Chthoniobacter</taxon>
    </lineage>
</organism>
<dbReference type="CDD" id="cd00141">
    <property type="entry name" value="NT_POLXc"/>
    <property type="match status" value="1"/>
</dbReference>
<comment type="caution">
    <text evidence="10">The sequence shown here is derived from an EMBL/GenBank/DDBJ whole genome shotgun (WGS) entry which is preliminary data.</text>
</comment>
<dbReference type="InterPro" id="IPR043519">
    <property type="entry name" value="NT_sf"/>
</dbReference>
<dbReference type="InterPro" id="IPR028207">
    <property type="entry name" value="DNA_pol_B_palm_palm"/>
</dbReference>
<dbReference type="InterPro" id="IPR003141">
    <property type="entry name" value="Pol/His_phosphatase_N"/>
</dbReference>
<dbReference type="Pfam" id="PF14792">
    <property type="entry name" value="DNA_pol_B_palm"/>
    <property type="match status" value="1"/>
</dbReference>
<evidence type="ECO:0000256" key="6">
    <source>
        <dbReference type="ARBA" id="ARBA00023204"/>
    </source>
</evidence>
<evidence type="ECO:0000256" key="1">
    <source>
        <dbReference type="ARBA" id="ARBA00012417"/>
    </source>
</evidence>
<dbReference type="GO" id="GO:0003677">
    <property type="term" value="F:DNA binding"/>
    <property type="evidence" value="ECO:0007669"/>
    <property type="project" value="InterPro"/>
</dbReference>
<dbReference type="InterPro" id="IPR037160">
    <property type="entry name" value="DNA_Pol_thumb_sf"/>
</dbReference>
<dbReference type="InterPro" id="IPR010996">
    <property type="entry name" value="HHH_MUS81"/>
</dbReference>
<comment type="catalytic activity">
    <reaction evidence="7">
        <text>DNA(n) + a 2'-deoxyribonucleoside 5'-triphosphate = DNA(n+1) + diphosphate</text>
        <dbReference type="Rhea" id="RHEA:22508"/>
        <dbReference type="Rhea" id="RHEA-COMP:17339"/>
        <dbReference type="Rhea" id="RHEA-COMP:17340"/>
        <dbReference type="ChEBI" id="CHEBI:33019"/>
        <dbReference type="ChEBI" id="CHEBI:61560"/>
        <dbReference type="ChEBI" id="CHEBI:173112"/>
        <dbReference type="EC" id="2.7.7.7"/>
    </reaction>
</comment>
<dbReference type="EMBL" id="ABVL01000008">
    <property type="protein sequence ID" value="EDY19471.1"/>
    <property type="molecule type" value="Genomic_DNA"/>
</dbReference>
<dbReference type="GO" id="GO:0005829">
    <property type="term" value="C:cytosol"/>
    <property type="evidence" value="ECO:0007669"/>
    <property type="project" value="TreeGrafter"/>
</dbReference>
<dbReference type="PRINTS" id="PR00869">
    <property type="entry name" value="DNAPOLX"/>
</dbReference>
<dbReference type="Pfam" id="PF14716">
    <property type="entry name" value="HHH_8"/>
    <property type="match status" value="1"/>
</dbReference>
<dbReference type="CDD" id="cd07436">
    <property type="entry name" value="PHP_PolX"/>
    <property type="match status" value="1"/>
</dbReference>
<dbReference type="Pfam" id="PF14520">
    <property type="entry name" value="HHH_5"/>
    <property type="match status" value="1"/>
</dbReference>
<dbReference type="Gene3D" id="1.10.150.110">
    <property type="entry name" value="DNA polymerase beta, N-terminal domain-like"/>
    <property type="match status" value="1"/>
</dbReference>
<proteinExistence type="predicted"/>
<dbReference type="PIRSF" id="PIRSF005047">
    <property type="entry name" value="UCP005047_YshC"/>
    <property type="match status" value="1"/>
</dbReference>
<keyword evidence="4" id="KW-0227">DNA damage</keyword>
<dbReference type="eggNOG" id="COG1387">
    <property type="taxonomic scope" value="Bacteria"/>
</dbReference>
<dbReference type="FunFam" id="3.20.20.140:FF:000047">
    <property type="entry name" value="PHP domain-containing protein"/>
    <property type="match status" value="1"/>
</dbReference>
<protein>
    <recommendedName>
        <fullName evidence="1">DNA-directed DNA polymerase</fullName>
        <ecNumber evidence="1">2.7.7.7</ecNumber>
    </recommendedName>
</protein>
<gene>
    <name evidence="10" type="ORF">CfE428DRAFT_3156</name>
</gene>
<evidence type="ECO:0000313" key="10">
    <source>
        <dbReference type="EMBL" id="EDY19471.1"/>
    </source>
</evidence>